<dbReference type="OrthoDB" id="6774180at2759"/>
<comment type="caution">
    <text evidence="1">The sequence shown here is derived from an EMBL/GenBank/DDBJ whole genome shotgun (WGS) entry which is preliminary data.</text>
</comment>
<dbReference type="Proteomes" id="UP000801492">
    <property type="component" value="Unassembled WGS sequence"/>
</dbReference>
<evidence type="ECO:0000313" key="1">
    <source>
        <dbReference type="EMBL" id="KAF2895484.1"/>
    </source>
</evidence>
<keyword evidence="2" id="KW-1185">Reference proteome</keyword>
<sequence>MEDRYDRQEGDLIFQNLEQENEKSIRRWTRRNPKVSLRKLKPTSINRISAFNKEEVAIFFDNLKKVYDKSKFKEDMVFNADETGISPSRNRAKDLT</sequence>
<evidence type="ECO:0000313" key="2">
    <source>
        <dbReference type="Proteomes" id="UP000801492"/>
    </source>
</evidence>
<organism evidence="1 2">
    <name type="scientific">Ignelater luminosus</name>
    <name type="common">Cucubano</name>
    <name type="synonym">Pyrophorus luminosus</name>
    <dbReference type="NCBI Taxonomy" id="2038154"/>
    <lineage>
        <taxon>Eukaryota</taxon>
        <taxon>Metazoa</taxon>
        <taxon>Ecdysozoa</taxon>
        <taxon>Arthropoda</taxon>
        <taxon>Hexapoda</taxon>
        <taxon>Insecta</taxon>
        <taxon>Pterygota</taxon>
        <taxon>Neoptera</taxon>
        <taxon>Endopterygota</taxon>
        <taxon>Coleoptera</taxon>
        <taxon>Polyphaga</taxon>
        <taxon>Elateriformia</taxon>
        <taxon>Elateroidea</taxon>
        <taxon>Elateridae</taxon>
        <taxon>Agrypninae</taxon>
        <taxon>Pyrophorini</taxon>
        <taxon>Ignelater</taxon>
    </lineage>
</organism>
<name>A0A8K0GDE0_IGNLU</name>
<reference evidence="1" key="1">
    <citation type="submission" date="2019-08" db="EMBL/GenBank/DDBJ databases">
        <title>The genome of the North American firefly Photinus pyralis.</title>
        <authorList>
            <consortium name="Photinus pyralis genome working group"/>
            <person name="Fallon T.R."/>
            <person name="Sander Lower S.E."/>
            <person name="Weng J.-K."/>
        </authorList>
    </citation>
    <scope>NUCLEOTIDE SEQUENCE</scope>
    <source>
        <strain evidence="1">TRF0915ILg1</strain>
        <tissue evidence="1">Whole body</tissue>
    </source>
</reference>
<protein>
    <submittedName>
        <fullName evidence="1">Uncharacterized protein</fullName>
    </submittedName>
</protein>
<accession>A0A8K0GDE0</accession>
<dbReference type="EMBL" id="VTPC01005885">
    <property type="protein sequence ID" value="KAF2895484.1"/>
    <property type="molecule type" value="Genomic_DNA"/>
</dbReference>
<gene>
    <name evidence="1" type="ORF">ILUMI_10690</name>
</gene>
<proteinExistence type="predicted"/>
<dbReference type="AlphaFoldDB" id="A0A8K0GDE0"/>